<keyword evidence="4" id="KW-0238">DNA-binding</keyword>
<evidence type="ECO:0000256" key="5">
    <source>
        <dbReference type="ARBA" id="ARBA00023163"/>
    </source>
</evidence>
<dbReference type="InterPro" id="IPR017930">
    <property type="entry name" value="Myb_dom"/>
</dbReference>
<dbReference type="GO" id="GO:0000978">
    <property type="term" value="F:RNA polymerase II cis-regulatory region sequence-specific DNA binding"/>
    <property type="evidence" value="ECO:0007669"/>
    <property type="project" value="TreeGrafter"/>
</dbReference>
<dbReference type="GO" id="GO:0000981">
    <property type="term" value="F:DNA-binding transcription factor activity, RNA polymerase II-specific"/>
    <property type="evidence" value="ECO:0007669"/>
    <property type="project" value="TreeGrafter"/>
</dbReference>
<dbReference type="Gene3D" id="1.10.10.60">
    <property type="entry name" value="Homeodomain-like"/>
    <property type="match status" value="2"/>
</dbReference>
<evidence type="ECO:0000256" key="7">
    <source>
        <dbReference type="SAM" id="MobiDB-lite"/>
    </source>
</evidence>
<dbReference type="PROSITE" id="PS50090">
    <property type="entry name" value="MYB_LIKE"/>
    <property type="match status" value="2"/>
</dbReference>
<protein>
    <recommendedName>
        <fullName evidence="12">MYB transcription factor</fullName>
    </recommendedName>
</protein>
<evidence type="ECO:0000256" key="6">
    <source>
        <dbReference type="ARBA" id="ARBA00023242"/>
    </source>
</evidence>
<feature type="domain" description="Myb-like" evidence="8">
    <location>
        <begin position="50"/>
        <end position="96"/>
    </location>
</feature>
<evidence type="ECO:0000256" key="3">
    <source>
        <dbReference type="ARBA" id="ARBA00023015"/>
    </source>
</evidence>
<feature type="domain" description="HTH myb-type" evidence="9">
    <location>
        <begin position="97"/>
        <end position="151"/>
    </location>
</feature>
<feature type="domain" description="HTH myb-type" evidence="9">
    <location>
        <begin position="50"/>
        <end position="96"/>
    </location>
</feature>
<sequence>MARFFGPAPPPAALSLSLFHEDQDRSAVSEEISCGHGNGGGRAQGKLCARGHWRPAEDAKLKELIAQHGPKNWNLIAEKLQGRSGKSCRLRWFNQLDPRIVRRAFTAEEEARLLAAHRASGNKWALIARLFPGRTDNAVKNHWHVLMARERREQQPSRTLRRRKPSSSFSSPATARPRFAAHRRHRYGSPPRPSNDAATHAHAHEQRNSGVAEDAAATRACSGGESDEPASTCTTDLSSLASVGGGAPGFYQSPYDGTSPRRSSLHVLLLALPLSHGDSLTWCLFSLSAPPQATTWSLAPPRPALTPQRVATGRRPPTTAVASLPCDFSTSSVLVPHDLGPGGWKETKKTAMPIDSPLPLKNNTYGLDAKSRILNFC</sequence>
<dbReference type="PANTHER" id="PTHR45614">
    <property type="entry name" value="MYB PROTEIN-RELATED"/>
    <property type="match status" value="1"/>
</dbReference>
<gene>
    <name evidence="10" type="ORF">U9M48_020189</name>
</gene>
<dbReference type="FunFam" id="1.10.10.60:FF:000060">
    <property type="entry name" value="MYB transcription factor"/>
    <property type="match status" value="1"/>
</dbReference>
<evidence type="ECO:0000259" key="8">
    <source>
        <dbReference type="PROSITE" id="PS50090"/>
    </source>
</evidence>
<proteinExistence type="predicted"/>
<feature type="region of interest" description="Disordered" evidence="7">
    <location>
        <begin position="148"/>
        <end position="237"/>
    </location>
</feature>
<accession>A0AAQ3WRR4</accession>
<evidence type="ECO:0000256" key="4">
    <source>
        <dbReference type="ARBA" id="ARBA00023125"/>
    </source>
</evidence>
<reference evidence="10 11" key="1">
    <citation type="submission" date="2024-02" db="EMBL/GenBank/DDBJ databases">
        <title>High-quality chromosome-scale genome assembly of Pensacola bahiagrass (Paspalum notatum Flugge var. saurae).</title>
        <authorList>
            <person name="Vega J.M."/>
            <person name="Podio M."/>
            <person name="Orjuela J."/>
            <person name="Siena L.A."/>
            <person name="Pessino S.C."/>
            <person name="Combes M.C."/>
            <person name="Mariac C."/>
            <person name="Albertini E."/>
            <person name="Pupilli F."/>
            <person name="Ortiz J.P.A."/>
            <person name="Leblanc O."/>
        </authorList>
    </citation>
    <scope>NUCLEOTIDE SEQUENCE [LARGE SCALE GENOMIC DNA]</scope>
    <source>
        <strain evidence="10">R1</strain>
        <tissue evidence="10">Leaf</tissue>
    </source>
</reference>
<comment type="subcellular location">
    <subcellularLocation>
        <location evidence="1">Nucleus</location>
    </subcellularLocation>
</comment>
<keyword evidence="2" id="KW-0677">Repeat</keyword>
<evidence type="ECO:0000313" key="10">
    <source>
        <dbReference type="EMBL" id="WVZ71622.1"/>
    </source>
</evidence>
<dbReference type="InterPro" id="IPR050560">
    <property type="entry name" value="MYB_TF"/>
</dbReference>
<dbReference type="EMBL" id="CP144748">
    <property type="protein sequence ID" value="WVZ71622.1"/>
    <property type="molecule type" value="Genomic_DNA"/>
</dbReference>
<organism evidence="10 11">
    <name type="scientific">Paspalum notatum var. saurae</name>
    <dbReference type="NCBI Taxonomy" id="547442"/>
    <lineage>
        <taxon>Eukaryota</taxon>
        <taxon>Viridiplantae</taxon>
        <taxon>Streptophyta</taxon>
        <taxon>Embryophyta</taxon>
        <taxon>Tracheophyta</taxon>
        <taxon>Spermatophyta</taxon>
        <taxon>Magnoliopsida</taxon>
        <taxon>Liliopsida</taxon>
        <taxon>Poales</taxon>
        <taxon>Poaceae</taxon>
        <taxon>PACMAD clade</taxon>
        <taxon>Panicoideae</taxon>
        <taxon>Andropogonodae</taxon>
        <taxon>Paspaleae</taxon>
        <taxon>Paspalinae</taxon>
        <taxon>Paspalum</taxon>
    </lineage>
</organism>
<dbReference type="Pfam" id="PF00249">
    <property type="entry name" value="Myb_DNA-binding"/>
    <property type="match status" value="2"/>
</dbReference>
<dbReference type="PROSITE" id="PS51294">
    <property type="entry name" value="HTH_MYB"/>
    <property type="match status" value="2"/>
</dbReference>
<dbReference type="Proteomes" id="UP001341281">
    <property type="component" value="Chromosome 04"/>
</dbReference>
<dbReference type="InterPro" id="IPR009057">
    <property type="entry name" value="Homeodomain-like_sf"/>
</dbReference>
<keyword evidence="6" id="KW-0539">Nucleus</keyword>
<evidence type="ECO:0000256" key="1">
    <source>
        <dbReference type="ARBA" id="ARBA00004123"/>
    </source>
</evidence>
<dbReference type="SUPFAM" id="SSF46689">
    <property type="entry name" value="Homeodomain-like"/>
    <property type="match status" value="1"/>
</dbReference>
<dbReference type="AlphaFoldDB" id="A0AAQ3WRR4"/>
<keyword evidence="11" id="KW-1185">Reference proteome</keyword>
<dbReference type="CDD" id="cd00167">
    <property type="entry name" value="SANT"/>
    <property type="match status" value="2"/>
</dbReference>
<keyword evidence="5" id="KW-0804">Transcription</keyword>
<dbReference type="PANTHER" id="PTHR45614:SF259">
    <property type="entry name" value="MYB DOMAIN PROTEIN 89-RELATED"/>
    <property type="match status" value="1"/>
</dbReference>
<dbReference type="SMART" id="SM00717">
    <property type="entry name" value="SANT"/>
    <property type="match status" value="2"/>
</dbReference>
<feature type="domain" description="Myb-like" evidence="8">
    <location>
        <begin position="97"/>
        <end position="147"/>
    </location>
</feature>
<evidence type="ECO:0000313" key="11">
    <source>
        <dbReference type="Proteomes" id="UP001341281"/>
    </source>
</evidence>
<feature type="compositionally biased region" description="Low complexity" evidence="7">
    <location>
        <begin position="166"/>
        <end position="178"/>
    </location>
</feature>
<dbReference type="InterPro" id="IPR001005">
    <property type="entry name" value="SANT/Myb"/>
</dbReference>
<evidence type="ECO:0000259" key="9">
    <source>
        <dbReference type="PROSITE" id="PS51294"/>
    </source>
</evidence>
<name>A0AAQ3WRR4_PASNO</name>
<evidence type="ECO:0000256" key="2">
    <source>
        <dbReference type="ARBA" id="ARBA00022737"/>
    </source>
</evidence>
<keyword evidence="3" id="KW-0805">Transcription regulation</keyword>
<evidence type="ECO:0008006" key="12">
    <source>
        <dbReference type="Google" id="ProtNLM"/>
    </source>
</evidence>
<dbReference type="GO" id="GO:0005634">
    <property type="term" value="C:nucleus"/>
    <property type="evidence" value="ECO:0007669"/>
    <property type="project" value="UniProtKB-SubCell"/>
</dbReference>